<dbReference type="AlphaFoldDB" id="A0AAI9X2Q4"/>
<reference evidence="4" key="1">
    <citation type="submission" date="2015-06" db="EMBL/GenBank/DDBJ databases">
        <authorList>
            <person name="Nguyen H."/>
        </authorList>
    </citation>
    <scope>NUCLEOTIDE SEQUENCE</scope>
    <source>
        <strain evidence="4">DAOM 180753</strain>
    </source>
</reference>
<dbReference type="InterPro" id="IPR043129">
    <property type="entry name" value="ATPase_NBD"/>
</dbReference>
<organism evidence="4 5">
    <name type="scientific">Penicillium thymicola</name>
    <dbReference type="NCBI Taxonomy" id="293382"/>
    <lineage>
        <taxon>Eukaryota</taxon>
        <taxon>Fungi</taxon>
        <taxon>Dikarya</taxon>
        <taxon>Ascomycota</taxon>
        <taxon>Pezizomycotina</taxon>
        <taxon>Eurotiomycetes</taxon>
        <taxon>Eurotiomycetidae</taxon>
        <taxon>Eurotiales</taxon>
        <taxon>Aspergillaceae</taxon>
        <taxon>Penicillium</taxon>
    </lineage>
</organism>
<comment type="similarity">
    <text evidence="3">Belongs to the heat shock protein 70 family.</text>
</comment>
<protein>
    <submittedName>
        <fullName evidence="4">Uncharacterized protein</fullName>
    </submittedName>
</protein>
<dbReference type="Pfam" id="PF00012">
    <property type="entry name" value="HSP70"/>
    <property type="match status" value="1"/>
</dbReference>
<dbReference type="Gene3D" id="3.30.420.40">
    <property type="match status" value="2"/>
</dbReference>
<dbReference type="PRINTS" id="PR00301">
    <property type="entry name" value="HEATSHOCK70"/>
</dbReference>
<evidence type="ECO:0000313" key="5">
    <source>
        <dbReference type="Proteomes" id="UP001227192"/>
    </source>
</evidence>
<dbReference type="PROSITE" id="PS00329">
    <property type="entry name" value="HSP70_2"/>
    <property type="match status" value="1"/>
</dbReference>
<dbReference type="PANTHER" id="PTHR19375">
    <property type="entry name" value="HEAT SHOCK PROTEIN 70KDA"/>
    <property type="match status" value="1"/>
</dbReference>
<dbReference type="FunFam" id="3.90.640.10:FF:000002">
    <property type="entry name" value="Heat shock 70 kDa"/>
    <property type="match status" value="1"/>
</dbReference>
<dbReference type="InterPro" id="IPR013126">
    <property type="entry name" value="Hsp_70_fam"/>
</dbReference>
<dbReference type="InterPro" id="IPR018181">
    <property type="entry name" value="Heat_shock_70_CS"/>
</dbReference>
<evidence type="ECO:0000256" key="3">
    <source>
        <dbReference type="RuleBase" id="RU003322"/>
    </source>
</evidence>
<dbReference type="PROSITE" id="PS00297">
    <property type="entry name" value="HSP70_1"/>
    <property type="match status" value="1"/>
</dbReference>
<name>A0AAI9X2Q4_PENTH</name>
<dbReference type="Gene3D" id="3.30.30.30">
    <property type="match status" value="1"/>
</dbReference>
<dbReference type="Proteomes" id="UP001227192">
    <property type="component" value="Unassembled WGS sequence"/>
</dbReference>
<gene>
    <name evidence="4" type="ORF">VN97_g11931</name>
</gene>
<evidence type="ECO:0000256" key="2">
    <source>
        <dbReference type="ARBA" id="ARBA00022840"/>
    </source>
</evidence>
<reference evidence="4" key="2">
    <citation type="journal article" date="2016" name="Fungal Biol.">
        <title>Ochratoxin A production by Penicillium thymicola.</title>
        <authorList>
            <person name="Nguyen H.D.T."/>
            <person name="McMullin D.R."/>
            <person name="Ponomareva E."/>
            <person name="Riley R."/>
            <person name="Pomraning K.R."/>
            <person name="Baker S.E."/>
            <person name="Seifert K.A."/>
        </authorList>
    </citation>
    <scope>NUCLEOTIDE SEQUENCE</scope>
    <source>
        <strain evidence="4">DAOM 180753</strain>
    </source>
</reference>
<dbReference type="SUPFAM" id="SSF100920">
    <property type="entry name" value="Heat shock protein 70kD (HSP70), peptide-binding domain"/>
    <property type="match status" value="1"/>
</dbReference>
<dbReference type="SUPFAM" id="SSF53067">
    <property type="entry name" value="Actin-like ATPase domain"/>
    <property type="match status" value="2"/>
</dbReference>
<dbReference type="Gene3D" id="3.90.640.10">
    <property type="entry name" value="Actin, Chain A, domain 4"/>
    <property type="match status" value="1"/>
</dbReference>
<keyword evidence="2 3" id="KW-0067">ATP-binding</keyword>
<keyword evidence="5" id="KW-1185">Reference proteome</keyword>
<evidence type="ECO:0000256" key="1">
    <source>
        <dbReference type="ARBA" id="ARBA00022741"/>
    </source>
</evidence>
<keyword evidence="1 3" id="KW-0547">Nucleotide-binding</keyword>
<evidence type="ECO:0000313" key="4">
    <source>
        <dbReference type="EMBL" id="KAJ9481542.1"/>
    </source>
</evidence>
<proteinExistence type="inferred from homology"/>
<dbReference type="Gene3D" id="2.60.34.10">
    <property type="entry name" value="Substrate Binding Domain Of DNAk, Chain A, domain 1"/>
    <property type="match status" value="1"/>
</dbReference>
<dbReference type="PROSITE" id="PS01036">
    <property type="entry name" value="HSP70_3"/>
    <property type="match status" value="1"/>
</dbReference>
<dbReference type="FunFam" id="3.30.30.30:FF:000001">
    <property type="entry name" value="heat shock 70 kDa protein-like"/>
    <property type="match status" value="1"/>
</dbReference>
<sequence>MLRAVGIDLGTTYSCVGVFRDDQFEIIANDQGNRFTPSLVAFTDSECHVGDAADIQVPPQNRLFDAKRLIGRRFHDPEVQADMQYWPFTVVDKGSNIAVEVCAKGEIKHFTPEEITSIILTKMRETAEAYLGEAVTSAVITVPANFNDSQRQATKDAGRIAGLDVLRIMNETTAAAIAYGLHKKVDGGHHVLVFDLGGGTCDISLLAIEEGVFQVKATAGDSHLGGGDFDSLLVNHFASEFQRKHSRDLTNSPWALRQLRAACERAKRTLSYELEAHIEIDCLFGVVDFTTSITRSGFENLCHDLFRRIERVLREAEFDKLSVHDIVMVGGSTRIPKVQALVSEFFPEATNSSVNPDEAVTYGAAVQAAILSRDTSSNSTSEILLIDVAPVSLSLQIPGGVIIPLIERNTTIPTTKSEIISTYLDNQGDILIKVFEDERARTGGSNLLGKFELSGIPPALRGVPQIEVTFEMDANGIMKVSAIEQHSSKNVTVSNDKSRLSKEEIERMLRGTKSTMGKMRLKTVNEGKRLMSDEKRD</sequence>
<dbReference type="InterPro" id="IPR029047">
    <property type="entry name" value="HSP70_peptide-bd_sf"/>
</dbReference>
<dbReference type="GO" id="GO:0005524">
    <property type="term" value="F:ATP binding"/>
    <property type="evidence" value="ECO:0007669"/>
    <property type="project" value="UniProtKB-KW"/>
</dbReference>
<dbReference type="GO" id="GO:0140662">
    <property type="term" value="F:ATP-dependent protein folding chaperone"/>
    <property type="evidence" value="ECO:0007669"/>
    <property type="project" value="InterPro"/>
</dbReference>
<dbReference type="EMBL" id="LACB01000751">
    <property type="protein sequence ID" value="KAJ9481542.1"/>
    <property type="molecule type" value="Genomic_DNA"/>
</dbReference>
<accession>A0AAI9X2Q4</accession>
<comment type="caution">
    <text evidence="4">The sequence shown here is derived from an EMBL/GenBank/DDBJ whole genome shotgun (WGS) entry which is preliminary data.</text>
</comment>
<dbReference type="FunFam" id="3.30.420.40:FF:000026">
    <property type="entry name" value="Heat shock protein 70"/>
    <property type="match status" value="1"/>
</dbReference>